<feature type="region of interest" description="Disordered" evidence="1">
    <location>
        <begin position="462"/>
        <end position="537"/>
    </location>
</feature>
<evidence type="ECO:0000313" key="2">
    <source>
        <dbReference type="EMBL" id="KAJ9130213.1"/>
    </source>
</evidence>
<feature type="compositionally biased region" description="Low complexity" evidence="1">
    <location>
        <begin position="404"/>
        <end position="413"/>
    </location>
</feature>
<feature type="compositionally biased region" description="Low complexity" evidence="1">
    <location>
        <begin position="354"/>
        <end position="364"/>
    </location>
</feature>
<feature type="compositionally biased region" description="Polar residues" evidence="1">
    <location>
        <begin position="507"/>
        <end position="519"/>
    </location>
</feature>
<protein>
    <submittedName>
        <fullName evidence="2">Uncharacterized protein</fullName>
    </submittedName>
</protein>
<feature type="compositionally biased region" description="Basic and acidic residues" evidence="1">
    <location>
        <begin position="69"/>
        <end position="94"/>
    </location>
</feature>
<feature type="compositionally biased region" description="Basic residues" evidence="1">
    <location>
        <begin position="260"/>
        <end position="269"/>
    </location>
</feature>
<name>A0AA38VFN9_9PEZI</name>
<keyword evidence="3" id="KW-1185">Reference proteome</keyword>
<reference evidence="2" key="1">
    <citation type="submission" date="2022-07" db="EMBL/GenBank/DDBJ databases">
        <title>Fungi with potential for degradation of polypropylene.</title>
        <authorList>
            <person name="Gostincar C."/>
        </authorList>
    </citation>
    <scope>NUCLEOTIDE SEQUENCE</scope>
    <source>
        <strain evidence="2">EXF-13287</strain>
    </source>
</reference>
<feature type="region of interest" description="Disordered" evidence="1">
    <location>
        <begin position="398"/>
        <end position="436"/>
    </location>
</feature>
<feature type="compositionally biased region" description="Basic and acidic residues" evidence="1">
    <location>
        <begin position="488"/>
        <end position="505"/>
    </location>
</feature>
<evidence type="ECO:0000313" key="3">
    <source>
        <dbReference type="Proteomes" id="UP001174691"/>
    </source>
</evidence>
<dbReference type="Proteomes" id="UP001174691">
    <property type="component" value="Unassembled WGS sequence"/>
</dbReference>
<evidence type="ECO:0000256" key="1">
    <source>
        <dbReference type="SAM" id="MobiDB-lite"/>
    </source>
</evidence>
<feature type="region of interest" description="Disordered" evidence="1">
    <location>
        <begin position="1"/>
        <end position="127"/>
    </location>
</feature>
<comment type="caution">
    <text evidence="2">The sequence shown here is derived from an EMBL/GenBank/DDBJ whole genome shotgun (WGS) entry which is preliminary data.</text>
</comment>
<sequence>MSGSEPTSKRVASVEDADESDNPIEGTGRYAESVASPAKERPNTGRTRKEKTRRESSSPLASGLTDSDSTVHPREKSARDRERRQSRDSREFSSPHKRALAVSKQTLAMRPAAKHANTTPHLGYRSSDEASYYGITAATVTPAGSRPRARTTQRPASYYGNPSRPPMANTQFYAARQAPSPAPIPTSYPPPSWAQAGPMVYPMMSPAPPPPPRDYFTAAAPPPTQHLLARFGGRPASAMGMRPSPSVAYDDYEPEEERHIVRRSSRRTKDRIAMPPPARPQSARPGPMFRPPSTPAPRKGLRFEDDELDPDGGLFYVSPHTQNYAPPPRARRPSFGAPSMSYDSGTCRTEVAGNSRRNSYRNSISSTVDYEEKVRQAEAYQEQVAGGPQMPLTAETLRRATKNGGSSRSTRSSGSRDESDYRQSATTRTTRSSNNEEDFTIRIKGVRSVEVGGAKMHCDDGAEINIASRAPPSGSRGGSDRSSYMAPEDYHRIEERRLPRIDRPPTRTRSGSQATSFSRTPRYDTAPMPVPTPRYEGARYDSYGYPLPPYTSYPPPPPGYI</sequence>
<feature type="region of interest" description="Disordered" evidence="1">
    <location>
        <begin position="226"/>
        <end position="364"/>
    </location>
</feature>
<dbReference type="AlphaFoldDB" id="A0AA38VFN9"/>
<gene>
    <name evidence="2" type="ORF">NKR19_g9992</name>
</gene>
<organism evidence="2 3">
    <name type="scientific">Coniochaeta hoffmannii</name>
    <dbReference type="NCBI Taxonomy" id="91930"/>
    <lineage>
        <taxon>Eukaryota</taxon>
        <taxon>Fungi</taxon>
        <taxon>Dikarya</taxon>
        <taxon>Ascomycota</taxon>
        <taxon>Pezizomycotina</taxon>
        <taxon>Sordariomycetes</taxon>
        <taxon>Sordariomycetidae</taxon>
        <taxon>Coniochaetales</taxon>
        <taxon>Coniochaetaceae</taxon>
        <taxon>Coniochaeta</taxon>
    </lineage>
</organism>
<proteinExistence type="predicted"/>
<accession>A0AA38VFN9</accession>
<feature type="region of interest" description="Disordered" evidence="1">
    <location>
        <begin position="140"/>
        <end position="168"/>
    </location>
</feature>
<dbReference type="EMBL" id="JANBVN010000280">
    <property type="protein sequence ID" value="KAJ9130213.1"/>
    <property type="molecule type" value="Genomic_DNA"/>
</dbReference>